<dbReference type="EMBL" id="DF237128">
    <property type="protein sequence ID" value="GAQ84178.1"/>
    <property type="molecule type" value="Genomic_DNA"/>
</dbReference>
<evidence type="ECO:0000259" key="1">
    <source>
        <dbReference type="Pfam" id="PF25433"/>
    </source>
</evidence>
<evidence type="ECO:0000313" key="2">
    <source>
        <dbReference type="EMBL" id="GAQ84178.1"/>
    </source>
</evidence>
<dbReference type="InterPro" id="IPR057217">
    <property type="entry name" value="DUF7895"/>
</dbReference>
<dbReference type="OrthoDB" id="1933346at2759"/>
<dbReference type="PANTHER" id="PTHR37230:SF1">
    <property type="entry name" value="OS06G0731300 PROTEIN"/>
    <property type="match status" value="1"/>
</dbReference>
<evidence type="ECO:0000313" key="3">
    <source>
        <dbReference type="Proteomes" id="UP000054558"/>
    </source>
</evidence>
<dbReference type="PANTHER" id="PTHR37230">
    <property type="entry name" value="OS06G0731300 PROTEIN"/>
    <property type="match status" value="1"/>
</dbReference>
<dbReference type="Proteomes" id="UP000054558">
    <property type="component" value="Unassembled WGS sequence"/>
</dbReference>
<keyword evidence="3" id="KW-1185">Reference proteome</keyword>
<reference evidence="2 3" key="1">
    <citation type="journal article" date="2014" name="Nat. Commun.">
        <title>Klebsormidium flaccidum genome reveals primary factors for plant terrestrial adaptation.</title>
        <authorList>
            <person name="Hori K."/>
            <person name="Maruyama F."/>
            <person name="Fujisawa T."/>
            <person name="Togashi T."/>
            <person name="Yamamoto N."/>
            <person name="Seo M."/>
            <person name="Sato S."/>
            <person name="Yamada T."/>
            <person name="Mori H."/>
            <person name="Tajima N."/>
            <person name="Moriyama T."/>
            <person name="Ikeuchi M."/>
            <person name="Watanabe M."/>
            <person name="Wada H."/>
            <person name="Kobayashi K."/>
            <person name="Saito M."/>
            <person name="Masuda T."/>
            <person name="Sasaki-Sekimoto Y."/>
            <person name="Mashiguchi K."/>
            <person name="Awai K."/>
            <person name="Shimojima M."/>
            <person name="Masuda S."/>
            <person name="Iwai M."/>
            <person name="Nobusawa T."/>
            <person name="Narise T."/>
            <person name="Kondo S."/>
            <person name="Saito H."/>
            <person name="Sato R."/>
            <person name="Murakawa M."/>
            <person name="Ihara Y."/>
            <person name="Oshima-Yamada Y."/>
            <person name="Ohtaka K."/>
            <person name="Satoh M."/>
            <person name="Sonobe K."/>
            <person name="Ishii M."/>
            <person name="Ohtani R."/>
            <person name="Kanamori-Sato M."/>
            <person name="Honoki R."/>
            <person name="Miyazaki D."/>
            <person name="Mochizuki H."/>
            <person name="Umetsu J."/>
            <person name="Higashi K."/>
            <person name="Shibata D."/>
            <person name="Kamiya Y."/>
            <person name="Sato N."/>
            <person name="Nakamura Y."/>
            <person name="Tabata S."/>
            <person name="Ida S."/>
            <person name="Kurokawa K."/>
            <person name="Ohta H."/>
        </authorList>
    </citation>
    <scope>NUCLEOTIDE SEQUENCE [LARGE SCALE GENOMIC DNA]</scope>
    <source>
        <strain evidence="2 3">NIES-2285</strain>
    </source>
</reference>
<organism evidence="2 3">
    <name type="scientific">Klebsormidium nitens</name>
    <name type="common">Green alga</name>
    <name type="synonym">Ulothrix nitens</name>
    <dbReference type="NCBI Taxonomy" id="105231"/>
    <lineage>
        <taxon>Eukaryota</taxon>
        <taxon>Viridiplantae</taxon>
        <taxon>Streptophyta</taxon>
        <taxon>Klebsormidiophyceae</taxon>
        <taxon>Klebsormidiales</taxon>
        <taxon>Klebsormidiaceae</taxon>
        <taxon>Klebsormidium</taxon>
    </lineage>
</organism>
<protein>
    <recommendedName>
        <fullName evidence="1">DUF7895 domain-containing protein</fullName>
    </recommendedName>
</protein>
<dbReference type="Pfam" id="PF25433">
    <property type="entry name" value="DUF7895"/>
    <property type="match status" value="1"/>
</dbReference>
<proteinExistence type="predicted"/>
<dbReference type="AlphaFoldDB" id="A0A1Y1I7U0"/>
<feature type="domain" description="DUF7895" evidence="1">
    <location>
        <begin position="148"/>
        <end position="219"/>
    </location>
</feature>
<sequence>MAPFEAATQVSRSTANINGLSSITANRLGKCIAGDNRLCTLQKDFSPFQAPYNAVRWSKNKVCIDSVASEEQALSRRRRTSVEAQTRPHSFTACPGQAARPCERNTTTEAIPTAVSAVVVFGVVVTAGIVLSNLPKEKVAETLGADKPRCDACGGSGICPVCQGEGFVNKELSPQEREKARARSTMAATRYTAGLARKWRYCVACNGSRGCTTCEGKGYLD</sequence>
<gene>
    <name evidence="2" type="ORF">KFL_001790180</name>
</gene>
<name>A0A1Y1I7U0_KLENI</name>
<accession>A0A1Y1I7U0</accession>